<evidence type="ECO:0000256" key="2">
    <source>
        <dbReference type="ARBA" id="ARBA00023315"/>
    </source>
</evidence>
<dbReference type="PANTHER" id="PTHR43800:SF1">
    <property type="entry name" value="PEPTIDYL-LYSINE N-ACETYLTRANSFERASE YJAB"/>
    <property type="match status" value="1"/>
</dbReference>
<dbReference type="InterPro" id="IPR016181">
    <property type="entry name" value="Acyl_CoA_acyltransferase"/>
</dbReference>
<dbReference type="InterPro" id="IPR000182">
    <property type="entry name" value="GNAT_dom"/>
</dbReference>
<dbReference type="RefSeq" id="WP_209525226.1">
    <property type="nucleotide sequence ID" value="NZ_JAEEGA010000002.1"/>
</dbReference>
<gene>
    <name evidence="4" type="ORF">I6N95_04835</name>
</gene>
<keyword evidence="1" id="KW-0808">Transferase</keyword>
<dbReference type="PANTHER" id="PTHR43800">
    <property type="entry name" value="PEPTIDYL-LYSINE N-ACETYLTRANSFERASE YJAB"/>
    <property type="match status" value="1"/>
</dbReference>
<dbReference type="GO" id="GO:0016747">
    <property type="term" value="F:acyltransferase activity, transferring groups other than amino-acyl groups"/>
    <property type="evidence" value="ECO:0007669"/>
    <property type="project" value="InterPro"/>
</dbReference>
<keyword evidence="2" id="KW-0012">Acyltransferase</keyword>
<dbReference type="SUPFAM" id="SSF55729">
    <property type="entry name" value="Acyl-CoA N-acyltransferases (Nat)"/>
    <property type="match status" value="1"/>
</dbReference>
<sequence>MLTSKTAVPKDYSAILRIWERSVLATHPFLLDEDVVFYQQMIPTFLDQVELRLWFDGPQLVGFSGNTGQELEMLFLEPTFIGSGYGHHILNWLIENQGIKQVDVNEQNVKALSFYQHHGFKVASRSDTDGFNKPYPILHLKK</sequence>
<evidence type="ECO:0000259" key="3">
    <source>
        <dbReference type="PROSITE" id="PS51186"/>
    </source>
</evidence>
<dbReference type="AlphaFoldDB" id="A0A940SU36"/>
<feature type="domain" description="N-acetyltransferase" evidence="3">
    <location>
        <begin position="2"/>
        <end position="142"/>
    </location>
</feature>
<protein>
    <submittedName>
        <fullName evidence="4">GNAT family N-acetyltransferase</fullName>
    </submittedName>
</protein>
<dbReference type="PROSITE" id="PS51186">
    <property type="entry name" value="GNAT"/>
    <property type="match status" value="1"/>
</dbReference>
<organism evidence="4 5">
    <name type="scientific">Vagococcus allomyrinae</name>
    <dbReference type="NCBI Taxonomy" id="2794353"/>
    <lineage>
        <taxon>Bacteria</taxon>
        <taxon>Bacillati</taxon>
        <taxon>Bacillota</taxon>
        <taxon>Bacilli</taxon>
        <taxon>Lactobacillales</taxon>
        <taxon>Enterococcaceae</taxon>
        <taxon>Vagococcus</taxon>
    </lineage>
</organism>
<proteinExistence type="predicted"/>
<dbReference type="Gene3D" id="3.40.630.30">
    <property type="match status" value="1"/>
</dbReference>
<evidence type="ECO:0000313" key="4">
    <source>
        <dbReference type="EMBL" id="MBP1040334.1"/>
    </source>
</evidence>
<dbReference type="Pfam" id="PF13508">
    <property type="entry name" value="Acetyltransf_7"/>
    <property type="match status" value="1"/>
</dbReference>
<accession>A0A940SU36</accession>
<keyword evidence="5" id="KW-1185">Reference proteome</keyword>
<reference evidence="4" key="1">
    <citation type="submission" date="2020-12" db="EMBL/GenBank/DDBJ databases">
        <title>Vagococcus allomyrinae sp. nov. and Enterococcus lavae sp. nov., isolated from the larvae of Allomyrina dichotoma.</title>
        <authorList>
            <person name="Lee S.D."/>
        </authorList>
    </citation>
    <scope>NUCLEOTIDE SEQUENCE</scope>
    <source>
        <strain evidence="4">BWB3-3</strain>
    </source>
</reference>
<comment type="caution">
    <text evidence="4">The sequence shown here is derived from an EMBL/GenBank/DDBJ whole genome shotgun (WGS) entry which is preliminary data.</text>
</comment>
<dbReference type="Proteomes" id="UP000674938">
    <property type="component" value="Unassembled WGS sequence"/>
</dbReference>
<dbReference type="EMBL" id="JAEEGA010000002">
    <property type="protein sequence ID" value="MBP1040334.1"/>
    <property type="molecule type" value="Genomic_DNA"/>
</dbReference>
<evidence type="ECO:0000256" key="1">
    <source>
        <dbReference type="ARBA" id="ARBA00022679"/>
    </source>
</evidence>
<evidence type="ECO:0000313" key="5">
    <source>
        <dbReference type="Proteomes" id="UP000674938"/>
    </source>
</evidence>
<name>A0A940SU36_9ENTE</name>